<protein>
    <submittedName>
        <fullName evidence="2">Uncharacterized protein</fullName>
    </submittedName>
</protein>
<evidence type="ECO:0000313" key="3">
    <source>
        <dbReference type="Proteomes" id="UP001152519"/>
    </source>
</evidence>
<organism evidence="2 3">
    <name type="scientific">Actinacidiphila cocklensis</name>
    <dbReference type="NCBI Taxonomy" id="887465"/>
    <lineage>
        <taxon>Bacteria</taxon>
        <taxon>Bacillati</taxon>
        <taxon>Actinomycetota</taxon>
        <taxon>Actinomycetes</taxon>
        <taxon>Kitasatosporales</taxon>
        <taxon>Streptomycetaceae</taxon>
        <taxon>Actinacidiphila</taxon>
    </lineage>
</organism>
<feature type="region of interest" description="Disordered" evidence="1">
    <location>
        <begin position="405"/>
        <end position="447"/>
    </location>
</feature>
<keyword evidence="3" id="KW-1185">Reference proteome</keyword>
<comment type="caution">
    <text evidence="2">The sequence shown here is derived from an EMBL/GenBank/DDBJ whole genome shotgun (WGS) entry which is preliminary data.</text>
</comment>
<dbReference type="Proteomes" id="UP001152519">
    <property type="component" value="Unassembled WGS sequence"/>
</dbReference>
<name>A0A9W4DXD4_9ACTN</name>
<proteinExistence type="predicted"/>
<reference evidence="2" key="1">
    <citation type="submission" date="2021-05" db="EMBL/GenBank/DDBJ databases">
        <authorList>
            <person name="Arsene-Ploetze F."/>
        </authorList>
    </citation>
    <scope>NUCLEOTIDE SEQUENCE</scope>
    <source>
        <strain evidence="2">DSM 42138</strain>
    </source>
</reference>
<evidence type="ECO:0000256" key="1">
    <source>
        <dbReference type="SAM" id="MobiDB-lite"/>
    </source>
</evidence>
<evidence type="ECO:0000313" key="2">
    <source>
        <dbReference type="EMBL" id="CAG6398183.1"/>
    </source>
</evidence>
<gene>
    <name evidence="2" type="ORF">SCOCK_660001</name>
</gene>
<dbReference type="EMBL" id="CAJSLV010000099">
    <property type="protein sequence ID" value="CAG6398183.1"/>
    <property type="molecule type" value="Genomic_DNA"/>
</dbReference>
<accession>A0A9W4DXD4</accession>
<sequence length="457" mass="48362">MDVRVMSLLGEQVVHRRGQLARRLVHRFLAVPRLGEIRQLGFVPGCGVLRDRVRHAVRHLVEERLQVELRVGGGPGALRPVVRRHRAGPGEDLGGLLGAEEVHELPCLVGVLGLRRDHVGEAVDDRRLLLALGQRGDVHPVLGVGVAAELGGVPRTAPVHRELAGLEELERRGVRHGLQVRRLLLLDQVGPEAQALDRLRVGVAGLLAVRRDHIAAGLGDGVVLVLLETRQFRAGGVLALARVGQLRGGLLEVAPGPAGRRIGDLGRVEERLVVPHTDRVHVLRQAVVLALVGVEVHQLLWVDGQVDLVLGDAVVQRADHAVGGVELEIGAVHPEHVGGGAAGGGRLELGPVVGPGGQLDLDRDLGVGAGELAAELLHGCLLRRVPHPVRQGGLSAGTTCVRAATARRTGGGGQHRPEYHRTPLSRPPHTVPSQRSARPGGGQSAGVAKLGLIMETM</sequence>
<dbReference type="AlphaFoldDB" id="A0A9W4DXD4"/>